<accession>A0ABQ3YVV4</accession>
<sequence>MTEDDLLVAEVAKALLERAADAEPAVTAERRAFDVLSEAYFADPKRALAGNGNGGGYLKFGLPGIEELLTPVFLAAGAEVVKYLSGRVEGFSRKTVRRILSRPAPREVPQLTVEQWAYVRTVVENSLMQHTKMSPQRAETIASAVVGDGIAGPDRAA</sequence>
<reference evidence="1 2" key="1">
    <citation type="submission" date="2021-01" db="EMBL/GenBank/DDBJ databases">
        <title>Whole genome shotgun sequence of Actinoplanes durhamensis NBRC 14914.</title>
        <authorList>
            <person name="Komaki H."/>
            <person name="Tamura T."/>
        </authorList>
    </citation>
    <scope>NUCLEOTIDE SEQUENCE [LARGE SCALE GENOMIC DNA]</scope>
    <source>
        <strain evidence="1 2">NBRC 14914</strain>
    </source>
</reference>
<evidence type="ECO:0000313" key="1">
    <source>
        <dbReference type="EMBL" id="GIE01721.1"/>
    </source>
</evidence>
<dbReference type="RefSeq" id="WP_203727486.1">
    <property type="nucleotide sequence ID" value="NZ_BAAATX010000005.1"/>
</dbReference>
<organism evidence="1 2">
    <name type="scientific">Paractinoplanes durhamensis</name>
    <dbReference type="NCBI Taxonomy" id="113563"/>
    <lineage>
        <taxon>Bacteria</taxon>
        <taxon>Bacillati</taxon>
        <taxon>Actinomycetota</taxon>
        <taxon>Actinomycetes</taxon>
        <taxon>Micromonosporales</taxon>
        <taxon>Micromonosporaceae</taxon>
        <taxon>Paractinoplanes</taxon>
    </lineage>
</organism>
<dbReference type="Proteomes" id="UP000637628">
    <property type="component" value="Unassembled WGS sequence"/>
</dbReference>
<keyword evidence="2" id="KW-1185">Reference proteome</keyword>
<protein>
    <submittedName>
        <fullName evidence="1">Uncharacterized protein</fullName>
    </submittedName>
</protein>
<evidence type="ECO:0000313" key="2">
    <source>
        <dbReference type="Proteomes" id="UP000637628"/>
    </source>
</evidence>
<proteinExistence type="predicted"/>
<gene>
    <name evidence="1" type="ORF">Adu01nite_30710</name>
</gene>
<name>A0ABQ3YVV4_9ACTN</name>
<comment type="caution">
    <text evidence="1">The sequence shown here is derived from an EMBL/GenBank/DDBJ whole genome shotgun (WGS) entry which is preliminary data.</text>
</comment>
<dbReference type="EMBL" id="BOML01000025">
    <property type="protein sequence ID" value="GIE01721.1"/>
    <property type="molecule type" value="Genomic_DNA"/>
</dbReference>